<feature type="binding site" evidence="5">
    <location>
        <begin position="118"/>
        <end position="120"/>
    </location>
    <ligand>
        <name>biotin</name>
        <dbReference type="ChEBI" id="CHEBI:57586"/>
    </ligand>
</feature>
<comment type="caution">
    <text evidence="7">The sequence shown here is derived from an EMBL/GenBank/DDBJ whole genome shotgun (WGS) entry which is preliminary data.</text>
</comment>
<dbReference type="InterPro" id="IPR004143">
    <property type="entry name" value="BPL_LPL_catalytic"/>
</dbReference>
<dbReference type="Pfam" id="PF02237">
    <property type="entry name" value="BPL_C"/>
    <property type="match status" value="1"/>
</dbReference>
<dbReference type="Proteomes" id="UP001199916">
    <property type="component" value="Unassembled WGS sequence"/>
</dbReference>
<keyword evidence="1 5" id="KW-0436">Ligase</keyword>
<dbReference type="PROSITE" id="PS51733">
    <property type="entry name" value="BPL_LPL_CATALYTIC"/>
    <property type="match status" value="1"/>
</dbReference>
<keyword evidence="8" id="KW-1185">Reference proteome</keyword>
<evidence type="ECO:0000256" key="3">
    <source>
        <dbReference type="ARBA" id="ARBA00022840"/>
    </source>
</evidence>
<keyword evidence="5" id="KW-0678">Repressor</keyword>
<comment type="function">
    <text evidence="5">Acts both as a biotin--[acetyl-CoA-carboxylase] ligase and a repressor.</text>
</comment>
<keyword evidence="5" id="KW-0805">Transcription regulation</keyword>
<dbReference type="Pfam" id="PF03099">
    <property type="entry name" value="BPL_LplA_LipB"/>
    <property type="match status" value="1"/>
</dbReference>
<dbReference type="InterPro" id="IPR036390">
    <property type="entry name" value="WH_DNA-bd_sf"/>
</dbReference>
<evidence type="ECO:0000256" key="4">
    <source>
        <dbReference type="ARBA" id="ARBA00023267"/>
    </source>
</evidence>
<sequence length="323" mass="35804">MSDQLLEWFQEHPGQYISGEEISRHLQITRTAVWKQINRLRAKGYEFEAAPKLGYRLIQIPTRLDEIALLTKLKTKTLGRQIRILEKTESTQNVAAEWAKQGAEEGAIVIAEEQLGGRGRHGRGWYSPPGKGIWMSMVLKPRIPLQFTPHLTLLSAVALCRAMKRLTHANLGIKWPNDILIDGKKVCGILLESYAEDERLVHVIAGMGISVNLDQADYPPELQPIVTSLKAASGQEVDRATLVAECLLELEQLYQLYEEQGFGPIRTLWEAQSVTIGRSLSVETPYGAVHGVAQGLDESGALVLVGEDGSCRKVFSGDVHFTG</sequence>
<dbReference type="CDD" id="cd16442">
    <property type="entry name" value="BPL"/>
    <property type="match status" value="1"/>
</dbReference>
<evidence type="ECO:0000259" key="6">
    <source>
        <dbReference type="PROSITE" id="PS51733"/>
    </source>
</evidence>
<gene>
    <name evidence="5" type="primary">birA</name>
    <name evidence="7" type="ORF">LQV63_09315</name>
</gene>
<evidence type="ECO:0000313" key="7">
    <source>
        <dbReference type="EMBL" id="MCE5169510.1"/>
    </source>
</evidence>
<organism evidence="7 8">
    <name type="scientific">Paenibacillus profundus</name>
    <dbReference type="NCBI Taxonomy" id="1173085"/>
    <lineage>
        <taxon>Bacteria</taxon>
        <taxon>Bacillati</taxon>
        <taxon>Bacillota</taxon>
        <taxon>Bacilli</taxon>
        <taxon>Bacillales</taxon>
        <taxon>Paenibacillaceae</taxon>
        <taxon>Paenibacillus</taxon>
    </lineage>
</organism>
<dbReference type="InterPro" id="IPR013196">
    <property type="entry name" value="HTH_11"/>
</dbReference>
<dbReference type="EMBL" id="JAJNBZ010000005">
    <property type="protein sequence ID" value="MCE5169510.1"/>
    <property type="molecule type" value="Genomic_DNA"/>
</dbReference>
<feature type="DNA-binding region" description="H-T-H motif" evidence="5">
    <location>
        <begin position="19"/>
        <end position="38"/>
    </location>
</feature>
<name>A0ABS8YG32_9BACL</name>
<dbReference type="Gene3D" id="1.10.10.10">
    <property type="entry name" value="Winged helix-like DNA-binding domain superfamily/Winged helix DNA-binding domain"/>
    <property type="match status" value="1"/>
</dbReference>
<proteinExistence type="inferred from homology"/>
<evidence type="ECO:0000313" key="8">
    <source>
        <dbReference type="Proteomes" id="UP001199916"/>
    </source>
</evidence>
<dbReference type="EC" id="6.3.4.15" evidence="5"/>
<dbReference type="NCBIfam" id="TIGR00121">
    <property type="entry name" value="birA_ligase"/>
    <property type="match status" value="1"/>
</dbReference>
<dbReference type="PANTHER" id="PTHR12835">
    <property type="entry name" value="BIOTIN PROTEIN LIGASE"/>
    <property type="match status" value="1"/>
</dbReference>
<keyword evidence="5" id="KW-0804">Transcription</keyword>
<dbReference type="Gene3D" id="3.30.930.10">
    <property type="entry name" value="Bira Bifunctional Protein, Domain 2"/>
    <property type="match status" value="1"/>
</dbReference>
<feature type="domain" description="BPL/LPL catalytic" evidence="6">
    <location>
        <begin position="61"/>
        <end position="258"/>
    </location>
</feature>
<dbReference type="Gene3D" id="2.30.30.100">
    <property type="match status" value="1"/>
</dbReference>
<keyword evidence="3 5" id="KW-0067">ATP-binding</keyword>
<comment type="similarity">
    <text evidence="5">Belongs to the biotin--protein ligase family.</text>
</comment>
<dbReference type="SUPFAM" id="SSF46785">
    <property type="entry name" value="Winged helix' DNA-binding domain"/>
    <property type="match status" value="1"/>
</dbReference>
<evidence type="ECO:0000256" key="5">
    <source>
        <dbReference type="HAMAP-Rule" id="MF_00978"/>
    </source>
</evidence>
<keyword evidence="2 5" id="KW-0547">Nucleotide-binding</keyword>
<dbReference type="GO" id="GO:0004077">
    <property type="term" value="F:biotin--[biotin carboxyl-carrier protein] ligase activity"/>
    <property type="evidence" value="ECO:0007669"/>
    <property type="project" value="UniProtKB-EC"/>
</dbReference>
<dbReference type="InterPro" id="IPR003142">
    <property type="entry name" value="BPL_C"/>
</dbReference>
<reference evidence="7 8" key="1">
    <citation type="submission" date="2021-11" db="EMBL/GenBank/DDBJ databases">
        <title>Draft genome sequence of Paenibacillus profundus YoMME, a new Gram-positive bacteria with exoelectrogenic properties.</title>
        <authorList>
            <person name="Hubenova Y."/>
            <person name="Hubenova E."/>
            <person name="Manasiev Y."/>
            <person name="Peykov S."/>
            <person name="Mitov M."/>
        </authorList>
    </citation>
    <scope>NUCLEOTIDE SEQUENCE [LARGE SCALE GENOMIC DNA]</scope>
    <source>
        <strain evidence="7 8">YoMME</strain>
    </source>
</reference>
<dbReference type="InterPro" id="IPR004408">
    <property type="entry name" value="Biotin_CoA_COase_ligase"/>
</dbReference>
<dbReference type="InterPro" id="IPR030855">
    <property type="entry name" value="Bifunct_BirA"/>
</dbReference>
<dbReference type="SUPFAM" id="SSF55681">
    <property type="entry name" value="Class II aaRS and biotin synthetases"/>
    <property type="match status" value="1"/>
</dbReference>
<evidence type="ECO:0000256" key="1">
    <source>
        <dbReference type="ARBA" id="ARBA00022598"/>
    </source>
</evidence>
<comment type="catalytic activity">
    <reaction evidence="5">
        <text>biotin + L-lysyl-[protein] + ATP = N(6)-biotinyl-L-lysyl-[protein] + AMP + diphosphate + H(+)</text>
        <dbReference type="Rhea" id="RHEA:11756"/>
        <dbReference type="Rhea" id="RHEA-COMP:9752"/>
        <dbReference type="Rhea" id="RHEA-COMP:10505"/>
        <dbReference type="ChEBI" id="CHEBI:15378"/>
        <dbReference type="ChEBI" id="CHEBI:29969"/>
        <dbReference type="ChEBI" id="CHEBI:30616"/>
        <dbReference type="ChEBI" id="CHEBI:33019"/>
        <dbReference type="ChEBI" id="CHEBI:57586"/>
        <dbReference type="ChEBI" id="CHEBI:83144"/>
        <dbReference type="ChEBI" id="CHEBI:456215"/>
        <dbReference type="EC" id="6.3.4.15"/>
    </reaction>
</comment>
<dbReference type="HAMAP" id="MF_00978">
    <property type="entry name" value="Bifunct_BirA"/>
    <property type="match status" value="1"/>
</dbReference>
<accession>A0ABS8YG32</accession>
<protein>
    <recommendedName>
        <fullName evidence="5">Bifunctional ligase/repressor BirA</fullName>
    </recommendedName>
    <alternativeName>
        <fullName evidence="5">Biotin--[acetyl-CoA-carboxylase] ligase</fullName>
        <ecNumber evidence="5">6.3.4.15</ecNumber>
    </alternativeName>
    <alternativeName>
        <fullName evidence="5">Biotin--protein ligase</fullName>
    </alternativeName>
    <alternativeName>
        <fullName evidence="5">Biotin-[acetyl-CoA carboxylase] synthetase</fullName>
    </alternativeName>
</protein>
<feature type="binding site" evidence="5">
    <location>
        <position position="114"/>
    </location>
    <ligand>
        <name>biotin</name>
        <dbReference type="ChEBI" id="CHEBI:57586"/>
    </ligand>
</feature>
<dbReference type="InterPro" id="IPR045864">
    <property type="entry name" value="aa-tRNA-synth_II/BPL/LPL"/>
</dbReference>
<dbReference type="SUPFAM" id="SSF50037">
    <property type="entry name" value="C-terminal domain of transcriptional repressors"/>
    <property type="match status" value="1"/>
</dbReference>
<comment type="caution">
    <text evidence="5">Lacks conserved residue(s) required for the propagation of feature annotation.</text>
</comment>
<dbReference type="RefSeq" id="WP_233696478.1">
    <property type="nucleotide sequence ID" value="NZ_JAJNBZ010000005.1"/>
</dbReference>
<dbReference type="InterPro" id="IPR008988">
    <property type="entry name" value="Transcriptional_repressor_C"/>
</dbReference>
<feature type="binding site" evidence="5">
    <location>
        <position position="185"/>
    </location>
    <ligand>
        <name>biotin</name>
        <dbReference type="ChEBI" id="CHEBI:57586"/>
    </ligand>
</feature>
<dbReference type="PANTHER" id="PTHR12835:SF5">
    <property type="entry name" value="BIOTIN--PROTEIN LIGASE"/>
    <property type="match status" value="1"/>
</dbReference>
<evidence type="ECO:0000256" key="2">
    <source>
        <dbReference type="ARBA" id="ARBA00022741"/>
    </source>
</evidence>
<dbReference type="InterPro" id="IPR036388">
    <property type="entry name" value="WH-like_DNA-bd_sf"/>
</dbReference>
<dbReference type="Pfam" id="PF08279">
    <property type="entry name" value="HTH_11"/>
    <property type="match status" value="1"/>
</dbReference>
<keyword evidence="5" id="KW-0238">DNA-binding</keyword>
<keyword evidence="4 5" id="KW-0092">Biotin</keyword>